<evidence type="ECO:0000313" key="2">
    <source>
        <dbReference type="EMBL" id="RPD59735.1"/>
    </source>
</evidence>
<dbReference type="InterPro" id="IPR036291">
    <property type="entry name" value="NAD(P)-bd_dom_sf"/>
</dbReference>
<dbReference type="Gene3D" id="3.90.180.10">
    <property type="entry name" value="Medium-chain alcohol dehydrogenases, catalytic domain"/>
    <property type="match status" value="1"/>
</dbReference>
<organism evidence="2 3">
    <name type="scientific">Lentinus tigrinus ALCF2SS1-6</name>
    <dbReference type="NCBI Taxonomy" id="1328759"/>
    <lineage>
        <taxon>Eukaryota</taxon>
        <taxon>Fungi</taxon>
        <taxon>Dikarya</taxon>
        <taxon>Basidiomycota</taxon>
        <taxon>Agaricomycotina</taxon>
        <taxon>Agaricomycetes</taxon>
        <taxon>Polyporales</taxon>
        <taxon>Polyporaceae</taxon>
        <taxon>Lentinus</taxon>
    </lineage>
</organism>
<proteinExistence type="predicted"/>
<sequence length="360" mass="37878">MAPTTQKILGSPSQGAPWEIYNDWPVPAIGPKDVLLKVVAASLNPADWGIQSSPTQPPMVTAYPFIGGLDGAGVVEEVGAEVTNVAKGDKVVFPGGFEQERATFKQYTIASAANVAKIPDNISFEEAASIPVAFATVAAGMWAKEPGASSVGFPAPWEEGGLTKFKGQAALIAGGSSSVGQYAIQMAKLQGFSPIIVTSSLKHADYLKSLGATHILDRSLPSASVLAELPKLTGGAPIVYAFDAISSPETQHLAYDSLAPEGAMITTHPFSVAILAEKEKRDGGSRKVARPYASLRLPGNLKLGAELYARLTEWLEKGLLKPNRIEILPNGLAGIPEGLERMKNFQVSGIKLVAHPQETA</sequence>
<dbReference type="GO" id="GO:0016651">
    <property type="term" value="F:oxidoreductase activity, acting on NAD(P)H"/>
    <property type="evidence" value="ECO:0007669"/>
    <property type="project" value="InterPro"/>
</dbReference>
<dbReference type="STRING" id="1328759.A0A5C2S793"/>
<dbReference type="Gene3D" id="3.40.50.720">
    <property type="entry name" value="NAD(P)-binding Rossmann-like Domain"/>
    <property type="match status" value="1"/>
</dbReference>
<dbReference type="AlphaFoldDB" id="A0A5C2S793"/>
<dbReference type="CDD" id="cd08249">
    <property type="entry name" value="enoyl_reductase_like"/>
    <property type="match status" value="1"/>
</dbReference>
<dbReference type="Proteomes" id="UP000313359">
    <property type="component" value="Unassembled WGS sequence"/>
</dbReference>
<dbReference type="PANTHER" id="PTHR45348">
    <property type="entry name" value="HYPOTHETICAL OXIDOREDUCTASE (EUROFUNG)"/>
    <property type="match status" value="1"/>
</dbReference>
<feature type="domain" description="Enoyl reductase (ER)" evidence="1">
    <location>
        <begin position="10"/>
        <end position="354"/>
    </location>
</feature>
<accession>A0A5C2S793</accession>
<dbReference type="SMART" id="SM00829">
    <property type="entry name" value="PKS_ER"/>
    <property type="match status" value="1"/>
</dbReference>
<dbReference type="InterPro" id="IPR047122">
    <property type="entry name" value="Trans-enoyl_RdTase-like"/>
</dbReference>
<dbReference type="Pfam" id="PF00107">
    <property type="entry name" value="ADH_zinc_N"/>
    <property type="match status" value="1"/>
</dbReference>
<dbReference type="SUPFAM" id="SSF50129">
    <property type="entry name" value="GroES-like"/>
    <property type="match status" value="1"/>
</dbReference>
<dbReference type="InterPro" id="IPR020843">
    <property type="entry name" value="ER"/>
</dbReference>
<reference evidence="2" key="1">
    <citation type="journal article" date="2018" name="Genome Biol. Evol.">
        <title>Genomics and development of Lentinus tigrinus, a white-rot wood-decaying mushroom with dimorphic fruiting bodies.</title>
        <authorList>
            <person name="Wu B."/>
            <person name="Xu Z."/>
            <person name="Knudson A."/>
            <person name="Carlson A."/>
            <person name="Chen N."/>
            <person name="Kovaka S."/>
            <person name="LaButti K."/>
            <person name="Lipzen A."/>
            <person name="Pennachio C."/>
            <person name="Riley R."/>
            <person name="Schakwitz W."/>
            <person name="Umezawa K."/>
            <person name="Ohm R.A."/>
            <person name="Grigoriev I.V."/>
            <person name="Nagy L.G."/>
            <person name="Gibbons J."/>
            <person name="Hibbett D."/>
        </authorList>
    </citation>
    <scope>NUCLEOTIDE SEQUENCE [LARGE SCALE GENOMIC DNA]</scope>
    <source>
        <strain evidence="2">ALCF2SS1-6</strain>
    </source>
</reference>
<keyword evidence="3" id="KW-1185">Reference proteome</keyword>
<protein>
    <submittedName>
        <fullName evidence="2">GroES-like protein</fullName>
    </submittedName>
</protein>
<dbReference type="EMBL" id="ML122269">
    <property type="protein sequence ID" value="RPD59735.1"/>
    <property type="molecule type" value="Genomic_DNA"/>
</dbReference>
<dbReference type="OrthoDB" id="3233595at2759"/>
<dbReference type="InterPro" id="IPR011032">
    <property type="entry name" value="GroES-like_sf"/>
</dbReference>
<dbReference type="SUPFAM" id="SSF51735">
    <property type="entry name" value="NAD(P)-binding Rossmann-fold domains"/>
    <property type="match status" value="1"/>
</dbReference>
<name>A0A5C2S793_9APHY</name>
<gene>
    <name evidence="2" type="ORF">L227DRAFT_503043</name>
</gene>
<evidence type="ECO:0000313" key="3">
    <source>
        <dbReference type="Proteomes" id="UP000313359"/>
    </source>
</evidence>
<dbReference type="PANTHER" id="PTHR45348:SF2">
    <property type="entry name" value="ZINC-TYPE ALCOHOL DEHYDROGENASE-LIKE PROTEIN C2E1P3.01"/>
    <property type="match status" value="1"/>
</dbReference>
<dbReference type="Pfam" id="PF08240">
    <property type="entry name" value="ADH_N"/>
    <property type="match status" value="1"/>
</dbReference>
<evidence type="ECO:0000259" key="1">
    <source>
        <dbReference type="SMART" id="SM00829"/>
    </source>
</evidence>
<dbReference type="InterPro" id="IPR013154">
    <property type="entry name" value="ADH-like_N"/>
</dbReference>
<dbReference type="InterPro" id="IPR013149">
    <property type="entry name" value="ADH-like_C"/>
</dbReference>